<keyword evidence="2" id="KW-1277">Toxin-antitoxin system</keyword>
<evidence type="ECO:0008006" key="5">
    <source>
        <dbReference type="Google" id="ProtNLM"/>
    </source>
</evidence>
<evidence type="ECO:0000256" key="1">
    <source>
        <dbReference type="ARBA" id="ARBA00007521"/>
    </source>
</evidence>
<name>A0A1X1KC31_STRMT</name>
<dbReference type="InterPro" id="IPR003477">
    <property type="entry name" value="PemK-like"/>
</dbReference>
<dbReference type="EMBL" id="NCVH01000022">
    <property type="protein sequence ID" value="ORO96970.1"/>
    <property type="molecule type" value="Genomic_DNA"/>
</dbReference>
<sequence>MNSMTLMRRFILRDNSSLVGTIKSSRMPYYDVSTSSIKFKARPVLILKAENESGFSDFTVLPISSISKKKNIDPKFDVEVPKNMYPLLQLTKDECYIRCGKFMTIHQNDLGIPEISNLKDSYPDLWEHIISLAKEYISDVK</sequence>
<comment type="similarity">
    <text evidence="1">Belongs to the PemK/MazF family.</text>
</comment>
<dbReference type="Proteomes" id="UP000193367">
    <property type="component" value="Unassembled WGS sequence"/>
</dbReference>
<dbReference type="GO" id="GO:0003677">
    <property type="term" value="F:DNA binding"/>
    <property type="evidence" value="ECO:0007669"/>
    <property type="project" value="InterPro"/>
</dbReference>
<dbReference type="InterPro" id="IPR011067">
    <property type="entry name" value="Plasmid_toxin/cell-grow_inhib"/>
</dbReference>
<dbReference type="AlphaFoldDB" id="A0A1X1KC31"/>
<comment type="caution">
    <text evidence="3">The sequence shown here is derived from an EMBL/GenBank/DDBJ whole genome shotgun (WGS) entry which is preliminary data.</text>
</comment>
<protein>
    <recommendedName>
        <fullName evidence="5">PemK-like protein</fullName>
    </recommendedName>
</protein>
<reference evidence="3 4" key="1">
    <citation type="journal article" date="2016" name="Eur. J. Clin. Microbiol. Infect. Dis.">
        <title>Whole genome sequencing as a tool for phylogenetic analysis of clinical strains of Mitis group streptococci.</title>
        <authorList>
            <person name="Rasmussen L.H."/>
            <person name="Dargis R."/>
            <person name="Hojholt K."/>
            <person name="Christensen J.J."/>
            <person name="Skovgaard O."/>
            <person name="Justesen U.S."/>
            <person name="Rosenvinge F.S."/>
            <person name="Moser C."/>
            <person name="Lukjancenko O."/>
            <person name="Rasmussen S."/>
            <person name="Nielsen X.C."/>
        </authorList>
    </citation>
    <scope>NUCLEOTIDE SEQUENCE [LARGE SCALE GENOMIC DNA]</scope>
    <source>
        <strain evidence="3 4">RH_17439_08</strain>
    </source>
</reference>
<evidence type="ECO:0000313" key="4">
    <source>
        <dbReference type="Proteomes" id="UP000193367"/>
    </source>
</evidence>
<gene>
    <name evidence="3" type="ORF">B7698_01050</name>
</gene>
<evidence type="ECO:0000313" key="3">
    <source>
        <dbReference type="EMBL" id="ORO96970.1"/>
    </source>
</evidence>
<accession>A0A1X1KC31</accession>
<dbReference type="Pfam" id="PF02452">
    <property type="entry name" value="PemK_toxin"/>
    <property type="match status" value="1"/>
</dbReference>
<dbReference type="Gene3D" id="2.30.30.110">
    <property type="match status" value="1"/>
</dbReference>
<evidence type="ECO:0000256" key="2">
    <source>
        <dbReference type="ARBA" id="ARBA00022649"/>
    </source>
</evidence>
<organism evidence="3 4">
    <name type="scientific">Streptococcus mitis</name>
    <dbReference type="NCBI Taxonomy" id="28037"/>
    <lineage>
        <taxon>Bacteria</taxon>
        <taxon>Bacillati</taxon>
        <taxon>Bacillota</taxon>
        <taxon>Bacilli</taxon>
        <taxon>Lactobacillales</taxon>
        <taxon>Streptococcaceae</taxon>
        <taxon>Streptococcus</taxon>
        <taxon>Streptococcus mitis group</taxon>
    </lineage>
</organism>
<proteinExistence type="inferred from homology"/>